<evidence type="ECO:0000256" key="2">
    <source>
        <dbReference type="ARBA" id="ARBA00005194"/>
    </source>
</evidence>
<evidence type="ECO:0000256" key="13">
    <source>
        <dbReference type="ARBA" id="ARBA00036671"/>
    </source>
</evidence>
<dbReference type="PANTHER" id="PTHR11035">
    <property type="entry name" value="VERY-LONG-CHAIN (3R)-3-HYDROXYACYL-COA DEHYDRATASE"/>
    <property type="match status" value="1"/>
</dbReference>
<feature type="transmembrane region" description="Helical" evidence="14">
    <location>
        <begin position="88"/>
        <end position="109"/>
    </location>
</feature>
<evidence type="ECO:0000256" key="11">
    <source>
        <dbReference type="ARBA" id="ARBA00023160"/>
    </source>
</evidence>
<sequence>MASSARPSRPVYSEGKAENSLTKAYLVAYNVSQMLGWSAILFIVINYVLTKNTVVLVYREVEPILQVCQTAAVLEIIHSMAGLVKSNWIITAFQVYSRVFLLWGVVWSVPATQNGVSVILWLSAWTIAEVIRYAYYFFSLLPGPVPHLLVWCRYTFFIILYPIGVTGELMTVFNALPYVKETRLYSIELPNPWNCSFSYYYYLCFMVISYLPVFPQLYLHMFRQRKKVLGGALDRLRKTQ</sequence>
<dbReference type="EMBL" id="CAJHNH020002968">
    <property type="protein sequence ID" value="CAG5128194.1"/>
    <property type="molecule type" value="Genomic_DNA"/>
</dbReference>
<comment type="pathway">
    <text evidence="2 14">Lipid metabolism; fatty acid biosynthesis.</text>
</comment>
<organism evidence="15 16">
    <name type="scientific">Candidula unifasciata</name>
    <dbReference type="NCBI Taxonomy" id="100452"/>
    <lineage>
        <taxon>Eukaryota</taxon>
        <taxon>Metazoa</taxon>
        <taxon>Spiralia</taxon>
        <taxon>Lophotrochozoa</taxon>
        <taxon>Mollusca</taxon>
        <taxon>Gastropoda</taxon>
        <taxon>Heterobranchia</taxon>
        <taxon>Euthyneura</taxon>
        <taxon>Panpulmonata</taxon>
        <taxon>Eupulmonata</taxon>
        <taxon>Stylommatophora</taxon>
        <taxon>Helicina</taxon>
        <taxon>Helicoidea</taxon>
        <taxon>Geomitridae</taxon>
        <taxon>Candidula</taxon>
    </lineage>
</organism>
<dbReference type="GO" id="GO:0005789">
    <property type="term" value="C:endoplasmic reticulum membrane"/>
    <property type="evidence" value="ECO:0007669"/>
    <property type="project" value="UniProtKB-SubCell"/>
</dbReference>
<evidence type="ECO:0000256" key="9">
    <source>
        <dbReference type="ARBA" id="ARBA00023098"/>
    </source>
</evidence>
<keyword evidence="11 14" id="KW-0275">Fatty acid biosynthesis</keyword>
<dbReference type="Pfam" id="PF04387">
    <property type="entry name" value="PTPLA"/>
    <property type="match status" value="1"/>
</dbReference>
<dbReference type="AlphaFoldDB" id="A0A8S3ZF88"/>
<reference evidence="15" key="1">
    <citation type="submission" date="2021-04" db="EMBL/GenBank/DDBJ databases">
        <authorList>
            <consortium name="Molecular Ecology Group"/>
        </authorList>
    </citation>
    <scope>NUCLEOTIDE SEQUENCE</scope>
</reference>
<evidence type="ECO:0000256" key="1">
    <source>
        <dbReference type="ARBA" id="ARBA00004141"/>
    </source>
</evidence>
<evidence type="ECO:0000256" key="4">
    <source>
        <dbReference type="ARBA" id="ARBA00013122"/>
    </source>
</evidence>
<feature type="transmembrane region" description="Helical" evidence="14">
    <location>
        <begin position="26"/>
        <end position="49"/>
    </location>
</feature>
<dbReference type="EC" id="4.2.1.134" evidence="4 14"/>
<evidence type="ECO:0000256" key="6">
    <source>
        <dbReference type="ARBA" id="ARBA00022692"/>
    </source>
</evidence>
<dbReference type="PANTHER" id="PTHR11035:SF3">
    <property type="entry name" value="VERY-LONG-CHAIN (3R)-3-HYDROXYACYL-COA DEHYDRATASE"/>
    <property type="match status" value="1"/>
</dbReference>
<keyword evidence="10 14" id="KW-0472">Membrane</keyword>
<protein>
    <recommendedName>
        <fullName evidence="4 14">Very-long-chain (3R)-3-hydroxyacyl-CoA dehydratase</fullName>
        <ecNumber evidence="4 14">4.2.1.134</ecNumber>
    </recommendedName>
</protein>
<keyword evidence="16" id="KW-1185">Reference proteome</keyword>
<keyword evidence="6 14" id="KW-0812">Transmembrane</keyword>
<gene>
    <name evidence="15" type="ORF">CUNI_LOCUS13752</name>
</gene>
<dbReference type="OrthoDB" id="46988at2759"/>
<comment type="function">
    <text evidence="14">Catalyzes the third of the four reactions of the long-chain fatty acids elongation cycle. This endoplasmic reticulum-bound enzymatic process, allows the addition of two carbons to the chain of long- and very long-chain fatty acids/VLCFAs per cycle. This enzyme catalyzes the dehydration of the 3-hydroxyacyl-CoA intermediate into trans-2,3-enoyl-CoA, within each cycle of fatty acid elongation. Thereby, it participates to the production of VLCFAs of different chain lengths that are involved in multiple biological processes as precursors of membrane lipids and lipid mediators.</text>
</comment>
<feature type="transmembrane region" description="Helical" evidence="14">
    <location>
        <begin position="156"/>
        <end position="179"/>
    </location>
</feature>
<feature type="transmembrane region" description="Helical" evidence="14">
    <location>
        <begin position="199"/>
        <end position="219"/>
    </location>
</feature>
<evidence type="ECO:0000256" key="10">
    <source>
        <dbReference type="ARBA" id="ARBA00023136"/>
    </source>
</evidence>
<dbReference type="GO" id="GO:0030148">
    <property type="term" value="P:sphingolipid biosynthetic process"/>
    <property type="evidence" value="ECO:0007669"/>
    <property type="project" value="TreeGrafter"/>
</dbReference>
<evidence type="ECO:0000256" key="14">
    <source>
        <dbReference type="RuleBase" id="RU363109"/>
    </source>
</evidence>
<keyword evidence="14" id="KW-0256">Endoplasmic reticulum</keyword>
<comment type="caution">
    <text evidence="15">The sequence shown here is derived from an EMBL/GenBank/DDBJ whole genome shotgun (WGS) entry which is preliminary data.</text>
</comment>
<dbReference type="Proteomes" id="UP000678393">
    <property type="component" value="Unassembled WGS sequence"/>
</dbReference>
<accession>A0A8S3ZF88</accession>
<name>A0A8S3ZF88_9EUPU</name>
<dbReference type="GO" id="GO:0102158">
    <property type="term" value="F:very-long-chain (3R)-3-hydroxyacyl-CoA dehydratase activity"/>
    <property type="evidence" value="ECO:0007669"/>
    <property type="project" value="UniProtKB-EC"/>
</dbReference>
<dbReference type="GO" id="GO:0042761">
    <property type="term" value="P:very long-chain fatty acid biosynthetic process"/>
    <property type="evidence" value="ECO:0007669"/>
    <property type="project" value="TreeGrafter"/>
</dbReference>
<evidence type="ECO:0000256" key="5">
    <source>
        <dbReference type="ARBA" id="ARBA00022516"/>
    </source>
</evidence>
<keyword evidence="12 14" id="KW-0456">Lyase</keyword>
<dbReference type="InterPro" id="IPR007482">
    <property type="entry name" value="Tyr_Pase-like_PTPLA"/>
</dbReference>
<evidence type="ECO:0000256" key="12">
    <source>
        <dbReference type="ARBA" id="ARBA00023239"/>
    </source>
</evidence>
<evidence type="ECO:0000256" key="3">
    <source>
        <dbReference type="ARBA" id="ARBA00007811"/>
    </source>
</evidence>
<feature type="transmembrane region" description="Helical" evidence="14">
    <location>
        <begin position="115"/>
        <end position="135"/>
    </location>
</feature>
<evidence type="ECO:0000313" key="15">
    <source>
        <dbReference type="EMBL" id="CAG5128194.1"/>
    </source>
</evidence>
<evidence type="ECO:0000313" key="16">
    <source>
        <dbReference type="Proteomes" id="UP000678393"/>
    </source>
</evidence>
<evidence type="ECO:0000256" key="7">
    <source>
        <dbReference type="ARBA" id="ARBA00022832"/>
    </source>
</evidence>
<keyword evidence="5 14" id="KW-0444">Lipid biosynthesis</keyword>
<dbReference type="GO" id="GO:0030497">
    <property type="term" value="P:fatty acid elongation"/>
    <property type="evidence" value="ECO:0007669"/>
    <property type="project" value="TreeGrafter"/>
</dbReference>
<comment type="similarity">
    <text evidence="3 14">Belongs to the very long-chain fatty acids dehydratase HACD family.</text>
</comment>
<comment type="catalytic activity">
    <reaction evidence="13 14">
        <text>a very-long-chain (3R)-3-hydroxyacyl-CoA = a very-long-chain (2E)-enoyl-CoA + H2O</text>
        <dbReference type="Rhea" id="RHEA:45812"/>
        <dbReference type="ChEBI" id="CHEBI:15377"/>
        <dbReference type="ChEBI" id="CHEBI:83728"/>
        <dbReference type="ChEBI" id="CHEBI:85440"/>
        <dbReference type="EC" id="4.2.1.134"/>
    </reaction>
</comment>
<evidence type="ECO:0000256" key="8">
    <source>
        <dbReference type="ARBA" id="ARBA00022989"/>
    </source>
</evidence>
<keyword evidence="8 14" id="KW-1133">Transmembrane helix</keyword>
<keyword evidence="9 14" id="KW-0443">Lipid metabolism</keyword>
<proteinExistence type="inferred from homology"/>
<keyword evidence="7 14" id="KW-0276">Fatty acid metabolism</keyword>
<comment type="subcellular location">
    <subcellularLocation>
        <location evidence="14">Endoplasmic reticulum membrane</location>
        <topology evidence="14">Multi-pass membrane protein</topology>
    </subcellularLocation>
    <subcellularLocation>
        <location evidence="1">Membrane</location>
        <topology evidence="1">Multi-pass membrane protein</topology>
    </subcellularLocation>
</comment>